<feature type="domain" description="Penicillin-binding protein transpeptidase" evidence="30">
    <location>
        <begin position="441"/>
        <end position="747"/>
    </location>
</feature>
<dbReference type="GO" id="GO:0005886">
    <property type="term" value="C:plasma membrane"/>
    <property type="evidence" value="ECO:0007669"/>
    <property type="project" value="UniProtKB-SubCell"/>
</dbReference>
<evidence type="ECO:0000256" key="13">
    <source>
        <dbReference type="ARBA" id="ARBA00022679"/>
    </source>
</evidence>
<feature type="domain" description="Penicillin-binding protein OB-like" evidence="32">
    <location>
        <begin position="320"/>
        <end position="439"/>
    </location>
</feature>
<evidence type="ECO:0000256" key="26">
    <source>
        <dbReference type="ARBA" id="ARBA00049902"/>
    </source>
</evidence>
<dbReference type="SUPFAM" id="SSF56601">
    <property type="entry name" value="beta-lactamase/transpeptidase-like"/>
    <property type="match status" value="1"/>
</dbReference>
<keyword evidence="20 29" id="KW-0472">Membrane</keyword>
<keyword evidence="13" id="KW-0808">Transferase</keyword>
<keyword evidence="16" id="KW-0133">Cell shape</keyword>
<evidence type="ECO:0000256" key="14">
    <source>
        <dbReference type="ARBA" id="ARBA00022692"/>
    </source>
</evidence>
<reference evidence="33 34" key="1">
    <citation type="submission" date="2019-03" db="EMBL/GenBank/DDBJ databases">
        <title>Genomic Encyclopedia of Type Strains, Phase IV (KMG-IV): sequencing the most valuable type-strain genomes for metagenomic binning, comparative biology and taxonomic classification.</title>
        <authorList>
            <person name="Goeker M."/>
        </authorList>
    </citation>
    <scope>NUCLEOTIDE SEQUENCE [LARGE SCALE GENOMIC DNA]</scope>
    <source>
        <strain evidence="33 34">DSM 15505</strain>
    </source>
</reference>
<dbReference type="Gene3D" id="2.40.50.140">
    <property type="entry name" value="Nucleic acid-binding proteins"/>
    <property type="match status" value="1"/>
</dbReference>
<evidence type="ECO:0000256" key="18">
    <source>
        <dbReference type="ARBA" id="ARBA00022984"/>
    </source>
</evidence>
<evidence type="ECO:0000256" key="17">
    <source>
        <dbReference type="ARBA" id="ARBA00022968"/>
    </source>
</evidence>
<comment type="function">
    <text evidence="1">Cell wall formation. Synthesis of cross-linked peptidoglycan from the lipid intermediates. The enzyme has a penicillin-insensitive transglycosylase N-terminal domain (formation of linear glycan strands) and a penicillin-sensitive transpeptidase C-terminal domain (cross-linking of the peptide subunits).</text>
</comment>
<dbReference type="GO" id="GO:0009252">
    <property type="term" value="P:peptidoglycan biosynthetic process"/>
    <property type="evidence" value="ECO:0007669"/>
    <property type="project" value="UniProtKB-UniPathway"/>
</dbReference>
<dbReference type="GO" id="GO:0009002">
    <property type="term" value="F:serine-type D-Ala-D-Ala carboxypeptidase activity"/>
    <property type="evidence" value="ECO:0007669"/>
    <property type="project" value="UniProtKB-EC"/>
</dbReference>
<dbReference type="SUPFAM" id="SSF53955">
    <property type="entry name" value="Lysozyme-like"/>
    <property type="match status" value="1"/>
</dbReference>
<dbReference type="InterPro" id="IPR012340">
    <property type="entry name" value="NA-bd_OB-fold"/>
</dbReference>
<dbReference type="GO" id="GO:0046677">
    <property type="term" value="P:response to antibiotic"/>
    <property type="evidence" value="ECO:0007669"/>
    <property type="project" value="UniProtKB-KW"/>
</dbReference>
<evidence type="ECO:0000256" key="29">
    <source>
        <dbReference type="SAM" id="Phobius"/>
    </source>
</evidence>
<keyword evidence="18" id="KW-0573">Peptidoglycan synthesis</keyword>
<comment type="similarity">
    <text evidence="5">In the N-terminal section; belongs to the glycosyltransferase 51 family.</text>
</comment>
<dbReference type="Proteomes" id="UP000295830">
    <property type="component" value="Unassembled WGS sequence"/>
</dbReference>
<evidence type="ECO:0000256" key="25">
    <source>
        <dbReference type="ARBA" id="ARBA00044770"/>
    </source>
</evidence>
<dbReference type="Gene3D" id="3.40.710.10">
    <property type="entry name" value="DD-peptidase/beta-lactamase superfamily"/>
    <property type="match status" value="2"/>
</dbReference>
<dbReference type="NCBIfam" id="TIGR02074">
    <property type="entry name" value="PBP_1a_fam"/>
    <property type="match status" value="1"/>
</dbReference>
<dbReference type="Gene3D" id="1.10.3810.10">
    <property type="entry name" value="Biosynthetic peptidoglycan transglycosylase-like"/>
    <property type="match status" value="1"/>
</dbReference>
<evidence type="ECO:0000256" key="19">
    <source>
        <dbReference type="ARBA" id="ARBA00022989"/>
    </source>
</evidence>
<dbReference type="EC" id="3.4.16.4" evidence="6"/>
<dbReference type="Pfam" id="PF17092">
    <property type="entry name" value="PCB_OB"/>
    <property type="match status" value="1"/>
</dbReference>
<evidence type="ECO:0000256" key="2">
    <source>
        <dbReference type="ARBA" id="ARBA00004249"/>
    </source>
</evidence>
<keyword evidence="10" id="KW-0121">Carboxypeptidase</keyword>
<keyword evidence="34" id="KW-1185">Reference proteome</keyword>
<name>A0A4R7JIA6_9GAMM</name>
<dbReference type="EMBL" id="SOAX01000008">
    <property type="protein sequence ID" value="TDT37036.1"/>
    <property type="molecule type" value="Genomic_DNA"/>
</dbReference>
<dbReference type="GO" id="GO:0008658">
    <property type="term" value="F:penicillin binding"/>
    <property type="evidence" value="ECO:0007669"/>
    <property type="project" value="InterPro"/>
</dbReference>
<dbReference type="Pfam" id="PF00905">
    <property type="entry name" value="Transpeptidase"/>
    <property type="match status" value="1"/>
</dbReference>
<keyword evidence="22" id="KW-0511">Multifunctional enzyme</keyword>
<comment type="pathway">
    <text evidence="27">Glycan biosynthesis.</text>
</comment>
<dbReference type="GO" id="GO:0071555">
    <property type="term" value="P:cell wall organization"/>
    <property type="evidence" value="ECO:0007669"/>
    <property type="project" value="UniProtKB-KW"/>
</dbReference>
<evidence type="ECO:0000259" key="31">
    <source>
        <dbReference type="Pfam" id="PF00912"/>
    </source>
</evidence>
<evidence type="ECO:0000256" key="20">
    <source>
        <dbReference type="ARBA" id="ARBA00023136"/>
    </source>
</evidence>
<dbReference type="GO" id="GO:0006508">
    <property type="term" value="P:proteolysis"/>
    <property type="evidence" value="ECO:0007669"/>
    <property type="project" value="UniProtKB-KW"/>
</dbReference>
<dbReference type="UniPathway" id="UPA00219"/>
<evidence type="ECO:0000256" key="3">
    <source>
        <dbReference type="ARBA" id="ARBA00004752"/>
    </source>
</evidence>
<dbReference type="RefSeq" id="WP_133737203.1">
    <property type="nucleotide sequence ID" value="NZ_SOAX01000008.1"/>
</dbReference>
<keyword evidence="17" id="KW-0735">Signal-anchor</keyword>
<comment type="pathway">
    <text evidence="3">Cell wall biogenesis; peptidoglycan biosynthesis.</text>
</comment>
<evidence type="ECO:0000256" key="10">
    <source>
        <dbReference type="ARBA" id="ARBA00022645"/>
    </source>
</evidence>
<keyword evidence="8" id="KW-1003">Cell membrane</keyword>
<dbReference type="GO" id="GO:0008955">
    <property type="term" value="F:peptidoglycan glycosyltransferase activity"/>
    <property type="evidence" value="ECO:0007669"/>
    <property type="project" value="UniProtKB-EC"/>
</dbReference>
<evidence type="ECO:0000256" key="7">
    <source>
        <dbReference type="ARBA" id="ARBA00018638"/>
    </source>
</evidence>
<evidence type="ECO:0000256" key="6">
    <source>
        <dbReference type="ARBA" id="ARBA00012448"/>
    </source>
</evidence>
<evidence type="ECO:0000256" key="15">
    <source>
        <dbReference type="ARBA" id="ARBA00022801"/>
    </source>
</evidence>
<keyword evidence="19 29" id="KW-1133">Transmembrane helix</keyword>
<evidence type="ECO:0000256" key="23">
    <source>
        <dbReference type="ARBA" id="ARBA00023316"/>
    </source>
</evidence>
<evidence type="ECO:0000256" key="16">
    <source>
        <dbReference type="ARBA" id="ARBA00022960"/>
    </source>
</evidence>
<dbReference type="InterPro" id="IPR023346">
    <property type="entry name" value="Lysozyme-like_dom_sf"/>
</dbReference>
<dbReference type="PANTHER" id="PTHR32282">
    <property type="entry name" value="BINDING PROTEIN TRANSPEPTIDASE, PUTATIVE-RELATED"/>
    <property type="match status" value="1"/>
</dbReference>
<feature type="domain" description="Glycosyl transferase family 51" evidence="31">
    <location>
        <begin position="59"/>
        <end position="234"/>
    </location>
</feature>
<evidence type="ECO:0000256" key="21">
    <source>
        <dbReference type="ARBA" id="ARBA00023251"/>
    </source>
</evidence>
<protein>
    <recommendedName>
        <fullName evidence="7">Penicillin-binding protein 1A</fullName>
        <ecNumber evidence="25">2.4.99.28</ecNumber>
        <ecNumber evidence="6">3.4.16.4</ecNumber>
    </recommendedName>
</protein>
<keyword evidence="9" id="KW-0997">Cell inner membrane</keyword>
<comment type="catalytic activity">
    <reaction evidence="26">
        <text>[GlcNAc-(1-&gt;4)-Mur2Ac(oyl-L-Ala-gamma-D-Glu-L-Lys-D-Ala-D-Ala)](n)-di-trans,octa-cis-undecaprenyl diphosphate + beta-D-GlcNAc-(1-&gt;4)-Mur2Ac(oyl-L-Ala-gamma-D-Glu-L-Lys-D-Ala-D-Ala)-di-trans,octa-cis-undecaprenyl diphosphate = [GlcNAc-(1-&gt;4)-Mur2Ac(oyl-L-Ala-gamma-D-Glu-L-Lys-D-Ala-D-Ala)](n+1)-di-trans,octa-cis-undecaprenyl diphosphate + di-trans,octa-cis-undecaprenyl diphosphate + H(+)</text>
        <dbReference type="Rhea" id="RHEA:23708"/>
        <dbReference type="Rhea" id="RHEA-COMP:9602"/>
        <dbReference type="Rhea" id="RHEA-COMP:9603"/>
        <dbReference type="ChEBI" id="CHEBI:15378"/>
        <dbReference type="ChEBI" id="CHEBI:58405"/>
        <dbReference type="ChEBI" id="CHEBI:60033"/>
        <dbReference type="ChEBI" id="CHEBI:78435"/>
        <dbReference type="EC" id="2.4.99.28"/>
    </reaction>
</comment>
<evidence type="ECO:0000313" key="33">
    <source>
        <dbReference type="EMBL" id="TDT37036.1"/>
    </source>
</evidence>
<evidence type="ECO:0000256" key="27">
    <source>
        <dbReference type="ARBA" id="ARBA00060592"/>
    </source>
</evidence>
<proteinExistence type="inferred from homology"/>
<dbReference type="GO" id="GO:0030288">
    <property type="term" value="C:outer membrane-bounded periplasmic space"/>
    <property type="evidence" value="ECO:0007669"/>
    <property type="project" value="TreeGrafter"/>
</dbReference>
<evidence type="ECO:0000256" key="22">
    <source>
        <dbReference type="ARBA" id="ARBA00023268"/>
    </source>
</evidence>
<evidence type="ECO:0000313" key="34">
    <source>
        <dbReference type="Proteomes" id="UP000295830"/>
    </source>
</evidence>
<evidence type="ECO:0000256" key="1">
    <source>
        <dbReference type="ARBA" id="ARBA00002624"/>
    </source>
</evidence>
<keyword evidence="15" id="KW-0378">Hydrolase</keyword>
<comment type="subcellular location">
    <subcellularLocation>
        <location evidence="2">Cell inner membrane</location>
        <topology evidence="2">Single-pass type II membrane protein</topology>
    </subcellularLocation>
</comment>
<evidence type="ECO:0000256" key="9">
    <source>
        <dbReference type="ARBA" id="ARBA00022519"/>
    </source>
</evidence>
<dbReference type="AlphaFoldDB" id="A0A4R7JIA6"/>
<dbReference type="OrthoDB" id="9766909at2"/>
<keyword evidence="23" id="KW-0961">Cell wall biogenesis/degradation</keyword>
<feature type="transmembrane region" description="Helical" evidence="29">
    <location>
        <begin position="12"/>
        <end position="33"/>
    </location>
</feature>
<organism evidence="33 34">
    <name type="scientific">Halospina denitrificans</name>
    <dbReference type="NCBI Taxonomy" id="332522"/>
    <lineage>
        <taxon>Bacteria</taxon>
        <taxon>Pseudomonadati</taxon>
        <taxon>Pseudomonadota</taxon>
        <taxon>Gammaproteobacteria</taxon>
        <taxon>Halospina</taxon>
    </lineage>
</organism>
<sequence>MSRTVSYFRILSWLFVVGCAGIALVLSSFYLYLQPALPPVEQLRDVQLQTPLKVYSRDSKLIAEFGEMRRTPLEVEDVPSNQIQAFMAAEDSRFREHHGVDLRGLIRATYELVSTGSIQSGGSTITMQVAKNFFLSRDRTFLRKFNEILLALQIERELSKPEIMELYLNKIYLGNRAYGIEAAAQVYYGQPAQDLNLAQMAMIAGLPKAPSAWNPLADPERALIRRNWILSRMQALGYIDQEAYEQAKARDISARYHGPEIEASAPYIAEMVRQDALRRFGEEAYTAGYEVYTTVHSERQKAAREALRDGLEAYDRRHGYRGPVDQWSPDALDDRSELKDRLNGMSTVNELIPAVITGVHEDEARALTAIHESIRIPMTAMSWARPYINENSMGPRPESPSDVVSRGDVVYLRIPVQPVVNEEGERKTLEAELVQIPEIQGAIVSLNPDNGRLEALSGGYSFSQSSYNRATQAARQPGSAFKPLIFLAALENGATPATTINDAPIVFDDADLETTWRPENAGGQFRGPTTLRRALYQSRNLVAIRLLRQTGIRQTLDYIGKLGVNTSQLPGDLSLALGSGLLTPLEMTRTYAMLANGGYEVTPYVIQTIKGPEGDTLFEAPESHQCEKCDPDEEELLEAALPSVRPGDDASQKPKRLMERVADKRSVYIMHSMMRDVIQRGTGRAARSLGRSDIAGKTGTTNDQRDTWFMGFNPDVATGVWVGFDQPRSLGRREFGSATALPVWKDYMEVALAGLPERYMDRPAGIVSRRIDPETGEPATTDNPDARFEIFRAENAPEPASANDSYQDDSADDSGDARPTQELF</sequence>
<dbReference type="GO" id="GO:0008360">
    <property type="term" value="P:regulation of cell shape"/>
    <property type="evidence" value="ECO:0007669"/>
    <property type="project" value="UniProtKB-KW"/>
</dbReference>
<comment type="similarity">
    <text evidence="4">In the C-terminal section; belongs to the transpeptidase family.</text>
</comment>
<dbReference type="PANTHER" id="PTHR32282:SF27">
    <property type="entry name" value="PENICILLIN-BINDING PROTEIN 1A"/>
    <property type="match status" value="1"/>
</dbReference>
<evidence type="ECO:0000256" key="8">
    <source>
        <dbReference type="ARBA" id="ARBA00022475"/>
    </source>
</evidence>
<feature type="region of interest" description="Disordered" evidence="28">
    <location>
        <begin position="681"/>
        <end position="706"/>
    </location>
</feature>
<evidence type="ECO:0000256" key="24">
    <source>
        <dbReference type="ARBA" id="ARBA00034000"/>
    </source>
</evidence>
<dbReference type="InterPro" id="IPR036950">
    <property type="entry name" value="PBP_transglycosylase"/>
</dbReference>
<dbReference type="Pfam" id="PF00912">
    <property type="entry name" value="Transgly"/>
    <property type="match status" value="1"/>
</dbReference>
<dbReference type="InterPro" id="IPR001264">
    <property type="entry name" value="Glyco_trans_51"/>
</dbReference>
<evidence type="ECO:0000256" key="28">
    <source>
        <dbReference type="SAM" id="MobiDB-lite"/>
    </source>
</evidence>
<dbReference type="InterPro" id="IPR031376">
    <property type="entry name" value="PCB_OB"/>
</dbReference>
<dbReference type="FunFam" id="1.10.3810.10:FF:000003">
    <property type="entry name" value="Penicillin-binding protein 1a"/>
    <property type="match status" value="1"/>
</dbReference>
<evidence type="ECO:0000256" key="4">
    <source>
        <dbReference type="ARBA" id="ARBA00007090"/>
    </source>
</evidence>
<comment type="catalytic activity">
    <reaction evidence="24">
        <text>Preferential cleavage: (Ac)2-L-Lys-D-Ala-|-D-Ala. Also transpeptidation of peptidyl-alanyl moieties that are N-acyl substituents of D-alanine.</text>
        <dbReference type="EC" id="3.4.16.4"/>
    </reaction>
</comment>
<keyword evidence="12" id="KW-0328">Glycosyltransferase</keyword>
<evidence type="ECO:0000256" key="5">
    <source>
        <dbReference type="ARBA" id="ARBA00007739"/>
    </source>
</evidence>
<comment type="caution">
    <text evidence="33">The sequence shown here is derived from an EMBL/GenBank/DDBJ whole genome shotgun (WGS) entry which is preliminary data.</text>
</comment>
<evidence type="ECO:0000259" key="30">
    <source>
        <dbReference type="Pfam" id="PF00905"/>
    </source>
</evidence>
<dbReference type="InterPro" id="IPR001460">
    <property type="entry name" value="PCN-bd_Tpept"/>
</dbReference>
<feature type="region of interest" description="Disordered" evidence="28">
    <location>
        <begin position="768"/>
        <end position="824"/>
    </location>
</feature>
<dbReference type="InterPro" id="IPR050396">
    <property type="entry name" value="Glycosyltr_51/Transpeptidase"/>
</dbReference>
<gene>
    <name evidence="33" type="ORF">DES49_2988</name>
</gene>
<keyword evidence="21" id="KW-0046">Antibiotic resistance</keyword>
<evidence type="ECO:0000259" key="32">
    <source>
        <dbReference type="Pfam" id="PF17092"/>
    </source>
</evidence>
<accession>A0A4R7JIA6</accession>
<evidence type="ECO:0000256" key="11">
    <source>
        <dbReference type="ARBA" id="ARBA00022670"/>
    </source>
</evidence>
<evidence type="ECO:0000256" key="12">
    <source>
        <dbReference type="ARBA" id="ARBA00022676"/>
    </source>
</evidence>
<dbReference type="InterPro" id="IPR012338">
    <property type="entry name" value="Beta-lactam/transpept-like"/>
</dbReference>
<keyword evidence="14 29" id="KW-0812">Transmembrane</keyword>
<keyword evidence="11" id="KW-0645">Protease</keyword>
<dbReference type="EC" id="2.4.99.28" evidence="25"/>